<dbReference type="PANTHER" id="PTHR39179">
    <property type="entry name" value="SPORE COAT PROTEIN I"/>
    <property type="match status" value="1"/>
</dbReference>
<keyword evidence="2" id="KW-1185">Reference proteome</keyword>
<dbReference type="Gene3D" id="3.30.200.20">
    <property type="entry name" value="Phosphorylase Kinase, domain 1"/>
    <property type="match status" value="1"/>
</dbReference>
<dbReference type="InterPro" id="IPR047175">
    <property type="entry name" value="CotS-like"/>
</dbReference>
<dbReference type="EMBL" id="JBBMER010000010">
    <property type="protein sequence ID" value="MEQ2380593.1"/>
    <property type="molecule type" value="Genomic_DNA"/>
</dbReference>
<organism evidence="1 2">
    <name type="scientific">[Lactobacillus] rogosae</name>
    <dbReference type="NCBI Taxonomy" id="706562"/>
    <lineage>
        <taxon>Bacteria</taxon>
        <taxon>Bacillati</taxon>
        <taxon>Bacillota</taxon>
        <taxon>Clostridia</taxon>
        <taxon>Lachnospirales</taxon>
        <taxon>Lachnospiraceae</taxon>
        <taxon>Lachnospira</taxon>
    </lineage>
</organism>
<dbReference type="RefSeq" id="WP_022502362.1">
    <property type="nucleotide sequence ID" value="NZ_DAWCMB010000318.1"/>
</dbReference>
<evidence type="ECO:0008006" key="3">
    <source>
        <dbReference type="Google" id="ProtNLM"/>
    </source>
</evidence>
<dbReference type="Gene3D" id="3.90.1200.10">
    <property type="match status" value="1"/>
</dbReference>
<name>A0ABV1BXY4_9FIRM</name>
<dbReference type="PANTHER" id="PTHR39179:SF1">
    <property type="entry name" value="SPORE COAT PROTEIN I"/>
    <property type="match status" value="1"/>
</dbReference>
<reference evidence="1 2" key="1">
    <citation type="submission" date="2024-03" db="EMBL/GenBank/DDBJ databases">
        <title>Human intestinal bacterial collection.</title>
        <authorList>
            <person name="Pauvert C."/>
            <person name="Hitch T.C.A."/>
            <person name="Clavel T."/>
        </authorList>
    </citation>
    <scope>NUCLEOTIDE SEQUENCE [LARGE SCALE GENOMIC DNA]</scope>
    <source>
        <strain evidence="1 2">CLA-AA-H255</strain>
    </source>
</reference>
<proteinExistence type="predicted"/>
<sequence>MNEKSEKVLEQYNISINRMIRGRGGIIIATGQGYKLFTQCEKPDKYYERENNITQILKSAGFGNTDTYVRNNEGQLVSQDEDGRRYILKDWFDAKESDVKDMGDMCRAVSMMAYLHMALREAGSELKINPCGETEYKEYAQAELKACQNRKETALRKTYVKHTRELKKAYNYLKQKKGRQTFEQLAFKHIGDYYEEACNASERLMDERFDERLLDAAVNGEISHGSYTYHNVLIGGKDTYVVNFDRYKNECQISDLYQFIRKVMEKYNWENSVFYRLLDEYDRICPLDDNELELLMTLLSYPEKFWKIINQYINSNKSWIPDKNVDKLRKVIEQNERRRELIDKICCVW</sequence>
<gene>
    <name evidence="1" type="ORF">WMO14_12065</name>
</gene>
<evidence type="ECO:0000313" key="1">
    <source>
        <dbReference type="EMBL" id="MEQ2380593.1"/>
    </source>
</evidence>
<evidence type="ECO:0000313" key="2">
    <source>
        <dbReference type="Proteomes" id="UP001442364"/>
    </source>
</evidence>
<comment type="caution">
    <text evidence="1">The sequence shown here is derived from an EMBL/GenBank/DDBJ whole genome shotgun (WGS) entry which is preliminary data.</text>
</comment>
<dbReference type="SUPFAM" id="SSF56112">
    <property type="entry name" value="Protein kinase-like (PK-like)"/>
    <property type="match status" value="1"/>
</dbReference>
<protein>
    <recommendedName>
        <fullName evidence="3">CotS family spore coat protein</fullName>
    </recommendedName>
</protein>
<dbReference type="Proteomes" id="UP001442364">
    <property type="component" value="Unassembled WGS sequence"/>
</dbReference>
<dbReference type="InterPro" id="IPR011009">
    <property type="entry name" value="Kinase-like_dom_sf"/>
</dbReference>
<accession>A0ABV1BXY4</accession>